<reference evidence="3" key="1">
    <citation type="submission" date="2024-06" db="EMBL/GenBank/DDBJ databases">
        <authorList>
            <person name="Ryan C."/>
        </authorList>
    </citation>
    <scope>NUCLEOTIDE SEQUENCE [LARGE SCALE GENOMIC DNA]</scope>
</reference>
<accession>A0ABC9BSU7</accession>
<gene>
    <name evidence="2" type="ORF">URODEC1_LOCUS68142</name>
</gene>
<reference evidence="2 3" key="2">
    <citation type="submission" date="2024-10" db="EMBL/GenBank/DDBJ databases">
        <authorList>
            <person name="Ryan C."/>
        </authorList>
    </citation>
    <scope>NUCLEOTIDE SEQUENCE [LARGE SCALE GENOMIC DNA]</scope>
</reference>
<keyword evidence="3" id="KW-1185">Reference proteome</keyword>
<dbReference type="Pfam" id="PF03140">
    <property type="entry name" value="DUF247"/>
    <property type="match status" value="1"/>
</dbReference>
<proteinExistence type="predicted"/>
<keyword evidence="1" id="KW-0812">Transmembrane</keyword>
<name>A0ABC9BSU7_9POAL</name>
<evidence type="ECO:0000313" key="2">
    <source>
        <dbReference type="EMBL" id="CAL5006665.1"/>
    </source>
</evidence>
<dbReference type="EMBL" id="OZ075137">
    <property type="protein sequence ID" value="CAL5006665.1"/>
    <property type="molecule type" value="Genomic_DNA"/>
</dbReference>
<keyword evidence="1" id="KW-1133">Transmembrane helix</keyword>
<organism evidence="2 3">
    <name type="scientific">Urochloa decumbens</name>
    <dbReference type="NCBI Taxonomy" id="240449"/>
    <lineage>
        <taxon>Eukaryota</taxon>
        <taxon>Viridiplantae</taxon>
        <taxon>Streptophyta</taxon>
        <taxon>Embryophyta</taxon>
        <taxon>Tracheophyta</taxon>
        <taxon>Spermatophyta</taxon>
        <taxon>Magnoliopsida</taxon>
        <taxon>Liliopsida</taxon>
        <taxon>Poales</taxon>
        <taxon>Poaceae</taxon>
        <taxon>PACMAD clade</taxon>
        <taxon>Panicoideae</taxon>
        <taxon>Panicodae</taxon>
        <taxon>Paniceae</taxon>
        <taxon>Melinidinae</taxon>
        <taxon>Urochloa</taxon>
    </lineage>
</organism>
<feature type="transmembrane region" description="Helical" evidence="1">
    <location>
        <begin position="423"/>
        <end position="444"/>
    </location>
</feature>
<evidence type="ECO:0000256" key="1">
    <source>
        <dbReference type="SAM" id="Phobius"/>
    </source>
</evidence>
<protein>
    <submittedName>
        <fullName evidence="2">Uncharacterized protein</fullName>
    </submittedName>
</protein>
<dbReference type="PANTHER" id="PTHR31170">
    <property type="entry name" value="BNAC04G53230D PROTEIN"/>
    <property type="match status" value="1"/>
</dbReference>
<dbReference type="InterPro" id="IPR004158">
    <property type="entry name" value="DUF247_pln"/>
</dbReference>
<keyword evidence="1" id="KW-0472">Membrane</keyword>
<dbReference type="Proteomes" id="UP001497457">
    <property type="component" value="Chromosome 27b"/>
</dbReference>
<dbReference type="PANTHER" id="PTHR31170:SF18">
    <property type="entry name" value="(WILD MALAYSIAN BANANA) HYPOTHETICAL PROTEIN"/>
    <property type="match status" value="1"/>
</dbReference>
<sequence>MADSHAVDIASLAQQLREDLAAAAPPPAQLDTGCPIVIAQVGELTRNVDPPEYEPQHVAIGPCYHRTDSTHMARDDEKLRCLAAVLEKAATAGGATLEVYLDEVARIEARARRCYAHTFEHLDGAEFVRMLLLDACYLLVRFARLAARQENAMAGGAKEAVAVVRDTLYLAENQIPFFVVDMVYRLTVPDAGVSAADAIAGYVRELLRRQQYSVATPAVAAPPGPGNLLHLLHMHLTPVALSPPCTTVAGAGSGKQQRFGRWRTATEYHCAGVGFRPRPLGGKGGGGARSILDVRLDARGGALEIPHLNIDAETWRLLRNLMALEQSNPAAAGSHVTAYCVFVSQLACTARDVELLSRRGVIAHGMGSHGEVAELFADLCKGVVFGADGNYLHATWLAMEGRFRSRPRRWAAWLMLKYFSNPWLAVGLAAAAVGLVCTVVQAVYSVLSYTPGGT</sequence>
<dbReference type="AlphaFoldDB" id="A0ABC9BSU7"/>
<evidence type="ECO:0000313" key="3">
    <source>
        <dbReference type="Proteomes" id="UP001497457"/>
    </source>
</evidence>